<feature type="transmembrane region" description="Helical" evidence="1">
    <location>
        <begin position="65"/>
        <end position="86"/>
    </location>
</feature>
<dbReference type="EMBL" id="CP022579">
    <property type="protein sequence ID" value="QEL65595.1"/>
    <property type="molecule type" value="Genomic_DNA"/>
</dbReference>
<evidence type="ECO:0000313" key="3">
    <source>
        <dbReference type="EMBL" id="QEL65595.1"/>
    </source>
</evidence>
<sequence>MRCPKCGNDVPADALYCPHCVGDEAPAERTRRLRAAGLRGGVFGGVLGAFGGALVWWLMGPQRGVPGIALSLVFAGVATGLVLGLARSR</sequence>
<dbReference type="Pfam" id="PF13240">
    <property type="entry name" value="Zn_Ribbon_1"/>
    <property type="match status" value="1"/>
</dbReference>
<organism evidence="3 4">
    <name type="scientific">Oryzomicrobium terrae</name>
    <dbReference type="NCBI Taxonomy" id="1735038"/>
    <lineage>
        <taxon>Bacteria</taxon>
        <taxon>Pseudomonadati</taxon>
        <taxon>Pseudomonadota</taxon>
        <taxon>Betaproteobacteria</taxon>
        <taxon>Rhodocyclales</taxon>
        <taxon>Rhodocyclaceae</taxon>
        <taxon>Oryzomicrobium</taxon>
    </lineage>
</organism>
<keyword evidence="1" id="KW-0812">Transmembrane</keyword>
<feature type="transmembrane region" description="Helical" evidence="1">
    <location>
        <begin position="38"/>
        <end position="59"/>
    </location>
</feature>
<dbReference type="InterPro" id="IPR026870">
    <property type="entry name" value="Zinc_ribbon_dom"/>
</dbReference>
<keyword evidence="1" id="KW-0472">Membrane</keyword>
<dbReference type="Proteomes" id="UP000323671">
    <property type="component" value="Chromosome"/>
</dbReference>
<name>A0A5C1EA90_9RHOO</name>
<proteinExistence type="predicted"/>
<evidence type="ECO:0000256" key="1">
    <source>
        <dbReference type="SAM" id="Phobius"/>
    </source>
</evidence>
<reference evidence="3 4" key="1">
    <citation type="submission" date="2017-07" db="EMBL/GenBank/DDBJ databases">
        <title>Complete genome sequence of Oryzomicrobium terrae TPP412.</title>
        <authorList>
            <person name="Chiu L.-W."/>
            <person name="Lo K.-J."/>
            <person name="Tsai Y.-M."/>
            <person name="Lin S.-S."/>
            <person name="Kuo C.-H."/>
            <person name="Liu C.-T."/>
        </authorList>
    </citation>
    <scope>NUCLEOTIDE SEQUENCE [LARGE SCALE GENOMIC DNA]</scope>
    <source>
        <strain evidence="3 4">TPP412</strain>
    </source>
</reference>
<dbReference type="AlphaFoldDB" id="A0A5C1EA90"/>
<protein>
    <recommendedName>
        <fullName evidence="2">Zinc-ribbon domain-containing protein</fullName>
    </recommendedName>
</protein>
<dbReference type="RefSeq" id="WP_149425752.1">
    <property type="nucleotide sequence ID" value="NZ_CP022579.1"/>
</dbReference>
<gene>
    <name evidence="3" type="ORF">OTERR_21190</name>
</gene>
<keyword evidence="1" id="KW-1133">Transmembrane helix</keyword>
<keyword evidence="4" id="KW-1185">Reference proteome</keyword>
<evidence type="ECO:0000259" key="2">
    <source>
        <dbReference type="Pfam" id="PF13240"/>
    </source>
</evidence>
<feature type="domain" description="Zinc-ribbon" evidence="2">
    <location>
        <begin position="3"/>
        <end position="20"/>
    </location>
</feature>
<evidence type="ECO:0000313" key="4">
    <source>
        <dbReference type="Proteomes" id="UP000323671"/>
    </source>
</evidence>
<accession>A0A5C1EA90</accession>
<dbReference type="KEGG" id="otr:OTERR_21190"/>